<sequence>MGQPGGFGSADAPVVVAMTLMNAAEAARTETTRLRMTIFPLRAIADDDTEPAVKICGGRLARCRSNTERLFGVGGGGVNKQPPNNVTRLFPR</sequence>
<name>A0A9W6ME11_9ACTN</name>
<proteinExistence type="predicted"/>
<gene>
    <name evidence="1" type="ORF">GCM10017600_37990</name>
</gene>
<evidence type="ECO:0000313" key="1">
    <source>
        <dbReference type="EMBL" id="GLK10393.1"/>
    </source>
</evidence>
<organism evidence="1 2">
    <name type="scientific">Streptosporangium carneum</name>
    <dbReference type="NCBI Taxonomy" id="47481"/>
    <lineage>
        <taxon>Bacteria</taxon>
        <taxon>Bacillati</taxon>
        <taxon>Actinomycetota</taxon>
        <taxon>Actinomycetes</taxon>
        <taxon>Streptosporangiales</taxon>
        <taxon>Streptosporangiaceae</taxon>
        <taxon>Streptosporangium</taxon>
    </lineage>
</organism>
<evidence type="ECO:0000313" key="2">
    <source>
        <dbReference type="Proteomes" id="UP001143474"/>
    </source>
</evidence>
<accession>A0A9W6ME11</accession>
<comment type="caution">
    <text evidence="1">The sequence shown here is derived from an EMBL/GenBank/DDBJ whole genome shotgun (WGS) entry which is preliminary data.</text>
</comment>
<dbReference type="EMBL" id="BSEV01000008">
    <property type="protein sequence ID" value="GLK10393.1"/>
    <property type="molecule type" value="Genomic_DNA"/>
</dbReference>
<reference evidence="1" key="2">
    <citation type="submission" date="2023-01" db="EMBL/GenBank/DDBJ databases">
        <authorList>
            <person name="Sun Q."/>
            <person name="Evtushenko L."/>
        </authorList>
    </citation>
    <scope>NUCLEOTIDE SEQUENCE</scope>
    <source>
        <strain evidence="1">VKM Ac-2007</strain>
    </source>
</reference>
<dbReference type="AlphaFoldDB" id="A0A9W6ME11"/>
<protein>
    <submittedName>
        <fullName evidence="1">Uncharacterized protein</fullName>
    </submittedName>
</protein>
<dbReference type="Proteomes" id="UP001143474">
    <property type="component" value="Unassembled WGS sequence"/>
</dbReference>
<keyword evidence="2" id="KW-1185">Reference proteome</keyword>
<reference evidence="1" key="1">
    <citation type="journal article" date="2014" name="Int. J. Syst. Evol. Microbiol.">
        <title>Complete genome sequence of Corynebacterium casei LMG S-19264T (=DSM 44701T), isolated from a smear-ripened cheese.</title>
        <authorList>
            <consortium name="US DOE Joint Genome Institute (JGI-PGF)"/>
            <person name="Walter F."/>
            <person name="Albersmeier A."/>
            <person name="Kalinowski J."/>
            <person name="Ruckert C."/>
        </authorList>
    </citation>
    <scope>NUCLEOTIDE SEQUENCE</scope>
    <source>
        <strain evidence="1">VKM Ac-2007</strain>
    </source>
</reference>